<protein>
    <recommendedName>
        <fullName evidence="6">Large ribosomal subunit protein uL1</fullName>
    </recommendedName>
    <alternativeName>
        <fullName evidence="7">50S ribosomal protein L1</fullName>
    </alternativeName>
</protein>
<feature type="compositionally biased region" description="Basic and acidic residues" evidence="8">
    <location>
        <begin position="47"/>
        <end position="63"/>
    </location>
</feature>
<keyword evidence="4" id="KW-0689">Ribosomal protein</keyword>
<dbReference type="Proteomes" id="UP000231198">
    <property type="component" value="Unassembled WGS sequence"/>
</dbReference>
<comment type="caution">
    <text evidence="9">The sequence shown here is derived from an EMBL/GenBank/DDBJ whole genome shotgun (WGS) entry which is preliminary data.</text>
</comment>
<dbReference type="GO" id="GO:0003735">
    <property type="term" value="F:structural constituent of ribosome"/>
    <property type="evidence" value="ECO:0007669"/>
    <property type="project" value="InterPro"/>
</dbReference>
<evidence type="ECO:0000256" key="2">
    <source>
        <dbReference type="ARBA" id="ARBA00022491"/>
    </source>
</evidence>
<evidence type="ECO:0000256" key="7">
    <source>
        <dbReference type="ARBA" id="ARBA00035452"/>
    </source>
</evidence>
<evidence type="ECO:0000313" key="10">
    <source>
        <dbReference type="Proteomes" id="UP000231198"/>
    </source>
</evidence>
<name>A0A2H0WS81_9BACT</name>
<dbReference type="EMBL" id="PEZG01000069">
    <property type="protein sequence ID" value="PIS15524.1"/>
    <property type="molecule type" value="Genomic_DNA"/>
</dbReference>
<evidence type="ECO:0000256" key="3">
    <source>
        <dbReference type="ARBA" id="ARBA00022845"/>
    </source>
</evidence>
<dbReference type="GO" id="GO:0003723">
    <property type="term" value="F:RNA binding"/>
    <property type="evidence" value="ECO:0007669"/>
    <property type="project" value="InterPro"/>
</dbReference>
<dbReference type="CDD" id="cd00403">
    <property type="entry name" value="Ribosomal_L1"/>
    <property type="match status" value="1"/>
</dbReference>
<dbReference type="InterPro" id="IPR016095">
    <property type="entry name" value="Ribosomal_uL1_3-a/b-sand"/>
</dbReference>
<evidence type="ECO:0000256" key="1">
    <source>
        <dbReference type="ARBA" id="ARBA00010531"/>
    </source>
</evidence>
<gene>
    <name evidence="9" type="ORF">COT62_03205</name>
</gene>
<feature type="region of interest" description="Disordered" evidence="8">
    <location>
        <begin position="15"/>
        <end position="88"/>
    </location>
</feature>
<dbReference type="PANTHER" id="PTHR36427">
    <property type="entry name" value="54S RIBOSOMAL PROTEIN L1, MITOCHONDRIAL"/>
    <property type="match status" value="1"/>
</dbReference>
<feature type="compositionally biased region" description="Basic residues" evidence="8">
    <location>
        <begin position="64"/>
        <end position="76"/>
    </location>
</feature>
<evidence type="ECO:0000313" key="9">
    <source>
        <dbReference type="EMBL" id="PIS15524.1"/>
    </source>
</evidence>
<dbReference type="GO" id="GO:0006417">
    <property type="term" value="P:regulation of translation"/>
    <property type="evidence" value="ECO:0007669"/>
    <property type="project" value="UniProtKB-KW"/>
</dbReference>
<dbReference type="AlphaFoldDB" id="A0A2H0WS81"/>
<dbReference type="SUPFAM" id="SSF56808">
    <property type="entry name" value="Ribosomal protein L1"/>
    <property type="match status" value="1"/>
</dbReference>
<evidence type="ECO:0000256" key="4">
    <source>
        <dbReference type="ARBA" id="ARBA00022980"/>
    </source>
</evidence>
<dbReference type="Gene3D" id="3.40.50.790">
    <property type="match status" value="2"/>
</dbReference>
<sequence length="277" mass="31160">MGKIRTRIIGLEDVEKKQKKAQKERSAEKKEKKKSKAPVEKTVVVPAKEDEATRPAQRDEAKKEKKAKKIVAHPRGKPASTQRGEQYSDAKKKVNKDIFYSLDEAIKLLKKIKFTSFDESVELHLVVDETGLKGEIELPHSTGKTVRVRIVDDGVITNLEKGIMDFDILITHPSFMPKLAKFARVLGPKGLMPNPKAGTISPNPDEVAKKFQKGALRWKTEAKFPLIHQMIGKISFEDKDIVENAKAFLESVKKNHIKKAFIKSTMSPSVKIDIEKA</sequence>
<dbReference type="Gene3D" id="3.30.190.20">
    <property type="match status" value="2"/>
</dbReference>
<feature type="compositionally biased region" description="Basic and acidic residues" evidence="8">
    <location>
        <begin position="15"/>
        <end position="30"/>
    </location>
</feature>
<evidence type="ECO:0000256" key="6">
    <source>
        <dbReference type="ARBA" id="ARBA00035241"/>
    </source>
</evidence>
<comment type="similarity">
    <text evidence="1">Belongs to the universal ribosomal protein uL1 family.</text>
</comment>
<organism evidence="9 10">
    <name type="scientific">Candidatus Roizmanbacteria bacterium CG09_land_8_20_14_0_10_41_9</name>
    <dbReference type="NCBI Taxonomy" id="1974850"/>
    <lineage>
        <taxon>Bacteria</taxon>
        <taxon>Candidatus Roizmaniibacteriota</taxon>
    </lineage>
</organism>
<dbReference type="InterPro" id="IPR028364">
    <property type="entry name" value="Ribosomal_uL1/biogenesis"/>
</dbReference>
<evidence type="ECO:0000256" key="5">
    <source>
        <dbReference type="ARBA" id="ARBA00023274"/>
    </source>
</evidence>
<reference evidence="10" key="1">
    <citation type="submission" date="2017-09" db="EMBL/GenBank/DDBJ databases">
        <title>Depth-based differentiation of microbial function through sediment-hosted aquifers and enrichment of novel symbionts in the deep terrestrial subsurface.</title>
        <authorList>
            <person name="Probst A.J."/>
            <person name="Ladd B."/>
            <person name="Jarett J.K."/>
            <person name="Geller-Mcgrath D.E."/>
            <person name="Sieber C.M.K."/>
            <person name="Emerson J.B."/>
            <person name="Anantharaman K."/>
            <person name="Thomas B.C."/>
            <person name="Malmstrom R."/>
            <person name="Stieglmeier M."/>
            <person name="Klingl A."/>
            <person name="Woyke T."/>
            <person name="Ryan C.M."/>
            <person name="Banfield J.F."/>
        </authorList>
    </citation>
    <scope>NUCLEOTIDE SEQUENCE [LARGE SCALE GENOMIC DNA]</scope>
</reference>
<dbReference type="GO" id="GO:0006412">
    <property type="term" value="P:translation"/>
    <property type="evidence" value="ECO:0007669"/>
    <property type="project" value="InterPro"/>
</dbReference>
<dbReference type="Pfam" id="PF00687">
    <property type="entry name" value="Ribosomal_L1"/>
    <property type="match status" value="1"/>
</dbReference>
<proteinExistence type="inferred from homology"/>
<dbReference type="InterPro" id="IPR023674">
    <property type="entry name" value="Ribosomal_uL1-like"/>
</dbReference>
<keyword evidence="5" id="KW-0687">Ribonucleoprotein</keyword>
<keyword evidence="2" id="KW-0678">Repressor</keyword>
<accession>A0A2H0WS81</accession>
<dbReference type="GO" id="GO:0015934">
    <property type="term" value="C:large ribosomal subunit"/>
    <property type="evidence" value="ECO:0007669"/>
    <property type="project" value="InterPro"/>
</dbReference>
<dbReference type="PANTHER" id="PTHR36427:SF3">
    <property type="entry name" value="LARGE RIBOSOMAL SUBUNIT PROTEIN UL1M"/>
    <property type="match status" value="1"/>
</dbReference>
<keyword evidence="3" id="KW-0810">Translation regulation</keyword>
<evidence type="ECO:0000256" key="8">
    <source>
        <dbReference type="SAM" id="MobiDB-lite"/>
    </source>
</evidence>